<protein>
    <submittedName>
        <fullName evidence="1">Unannotated protein</fullName>
    </submittedName>
</protein>
<organism evidence="1">
    <name type="scientific">freshwater metagenome</name>
    <dbReference type="NCBI Taxonomy" id="449393"/>
    <lineage>
        <taxon>unclassified sequences</taxon>
        <taxon>metagenomes</taxon>
        <taxon>ecological metagenomes</taxon>
    </lineage>
</organism>
<dbReference type="GO" id="GO:0004623">
    <property type="term" value="F:phospholipase A2 activity"/>
    <property type="evidence" value="ECO:0007669"/>
    <property type="project" value="InterPro"/>
</dbReference>
<dbReference type="InterPro" id="IPR015141">
    <property type="entry name" value="PLipase_A2_prok/fun"/>
</dbReference>
<accession>A0A6J7I1A4</accession>
<dbReference type="AlphaFoldDB" id="A0A6J7I1A4"/>
<dbReference type="InterPro" id="IPR036444">
    <property type="entry name" value="PLipase_A2_dom_sf"/>
</dbReference>
<sequence length="148" mass="16451">MTRTIVLVPLLTLALTWGTAAQAGASGTSDVGSRARAFVAMTHERFMAQAASVSAPFDWATDGCTATPASWAATFRPACVQHDFGYRNLGYGLRLSRLEATRRWIDERFLDEMRRICDAGRRGLRRVACRTRATLMWAAVRVANRPWT</sequence>
<dbReference type="Pfam" id="PF09056">
    <property type="entry name" value="Phospholip_A2_3"/>
    <property type="match status" value="1"/>
</dbReference>
<dbReference type="Gene3D" id="1.20.90.10">
    <property type="entry name" value="Phospholipase A2 domain"/>
    <property type="match status" value="1"/>
</dbReference>
<gene>
    <name evidence="1" type="ORF">UFOPK3674_00762</name>
</gene>
<dbReference type="GO" id="GO:0050482">
    <property type="term" value="P:arachidonate secretion"/>
    <property type="evidence" value="ECO:0007669"/>
    <property type="project" value="InterPro"/>
</dbReference>
<evidence type="ECO:0000313" key="1">
    <source>
        <dbReference type="EMBL" id="CAB4924535.1"/>
    </source>
</evidence>
<dbReference type="SUPFAM" id="SSF48619">
    <property type="entry name" value="Phospholipase A2, PLA2"/>
    <property type="match status" value="1"/>
</dbReference>
<dbReference type="GO" id="GO:0006644">
    <property type="term" value="P:phospholipid metabolic process"/>
    <property type="evidence" value="ECO:0007669"/>
    <property type="project" value="InterPro"/>
</dbReference>
<name>A0A6J7I1A4_9ZZZZ</name>
<dbReference type="EMBL" id="CAFBMX010000003">
    <property type="protein sequence ID" value="CAB4924535.1"/>
    <property type="molecule type" value="Genomic_DNA"/>
</dbReference>
<proteinExistence type="predicted"/>
<reference evidence="1" key="1">
    <citation type="submission" date="2020-05" db="EMBL/GenBank/DDBJ databases">
        <authorList>
            <person name="Chiriac C."/>
            <person name="Salcher M."/>
            <person name="Ghai R."/>
            <person name="Kavagutti S V."/>
        </authorList>
    </citation>
    <scope>NUCLEOTIDE SEQUENCE</scope>
</reference>